<protein>
    <submittedName>
        <fullName evidence="1">Uncharacterized protein</fullName>
    </submittedName>
</protein>
<evidence type="ECO:0000313" key="1">
    <source>
        <dbReference type="EMBL" id="GIX85874.1"/>
    </source>
</evidence>
<gene>
    <name evidence="1" type="ORF">CEXT_284541</name>
</gene>
<comment type="caution">
    <text evidence="1">The sequence shown here is derived from an EMBL/GenBank/DDBJ whole genome shotgun (WGS) entry which is preliminary data.</text>
</comment>
<accession>A0AAV4NQN0</accession>
<proteinExistence type="predicted"/>
<dbReference type="EMBL" id="BPLR01003551">
    <property type="protein sequence ID" value="GIX85874.1"/>
    <property type="molecule type" value="Genomic_DNA"/>
</dbReference>
<dbReference type="Proteomes" id="UP001054945">
    <property type="component" value="Unassembled WGS sequence"/>
</dbReference>
<reference evidence="1 2" key="1">
    <citation type="submission" date="2021-06" db="EMBL/GenBank/DDBJ databases">
        <title>Caerostris extrusa draft genome.</title>
        <authorList>
            <person name="Kono N."/>
            <person name="Arakawa K."/>
        </authorList>
    </citation>
    <scope>NUCLEOTIDE SEQUENCE [LARGE SCALE GENOMIC DNA]</scope>
</reference>
<dbReference type="AlphaFoldDB" id="A0AAV4NQN0"/>
<evidence type="ECO:0000313" key="2">
    <source>
        <dbReference type="Proteomes" id="UP001054945"/>
    </source>
</evidence>
<keyword evidence="2" id="KW-1185">Reference proteome</keyword>
<sequence length="107" mass="12228">MVHSGVGQMGATSWFNYRCAVMFRSVIRIGSMEQARMRKLGPGVPLKSENISMIEELARKKEEPIEVWVSCYFYSVRFFWKLGFCGAVGAKSDWNVEKQVVKIGHFS</sequence>
<name>A0AAV4NQN0_CAEEX</name>
<organism evidence="1 2">
    <name type="scientific">Caerostris extrusa</name>
    <name type="common">Bark spider</name>
    <name type="synonym">Caerostris bankana</name>
    <dbReference type="NCBI Taxonomy" id="172846"/>
    <lineage>
        <taxon>Eukaryota</taxon>
        <taxon>Metazoa</taxon>
        <taxon>Ecdysozoa</taxon>
        <taxon>Arthropoda</taxon>
        <taxon>Chelicerata</taxon>
        <taxon>Arachnida</taxon>
        <taxon>Araneae</taxon>
        <taxon>Araneomorphae</taxon>
        <taxon>Entelegynae</taxon>
        <taxon>Araneoidea</taxon>
        <taxon>Araneidae</taxon>
        <taxon>Caerostris</taxon>
    </lineage>
</organism>